<gene>
    <name evidence="2" type="ORF">M513_03966</name>
    <name evidence="3" type="ORF">M514_03966</name>
</gene>
<dbReference type="Proteomes" id="UP000030758">
    <property type="component" value="Unassembled WGS sequence"/>
</dbReference>
<evidence type="ECO:0000313" key="4">
    <source>
        <dbReference type="Proteomes" id="UP000030764"/>
    </source>
</evidence>
<sequence length="179" mass="20815">MQSRRDSHSVAKEGMLRRPTQPVAIFICSLLVSTKCLLGQPQRYRVLNVVNVDPLPEDFEGRVIYSPDALSTIRYGLMFTDITAEEIAKFEKVVKRYMRRKPCYGLAQGAAILRRQSNRSYVQTAKMREYYKMLEIFHKEPFNLPDRMCASYLRQTLSTLRGKKPQPQPIEENDDSFET</sequence>
<protein>
    <submittedName>
        <fullName evidence="3">Uncharacterized protein</fullName>
    </submittedName>
</protein>
<dbReference type="AlphaFoldDB" id="A0A085NSZ7"/>
<reference evidence="3 4" key="1">
    <citation type="journal article" date="2014" name="Nat. Genet.">
        <title>Genome and transcriptome of the porcine whipworm Trichuris suis.</title>
        <authorList>
            <person name="Jex A.R."/>
            <person name="Nejsum P."/>
            <person name="Schwarz E.M."/>
            <person name="Hu L."/>
            <person name="Young N.D."/>
            <person name="Hall R.S."/>
            <person name="Korhonen P.K."/>
            <person name="Liao S."/>
            <person name="Thamsborg S."/>
            <person name="Xia J."/>
            <person name="Xu P."/>
            <person name="Wang S."/>
            <person name="Scheerlinck J.P."/>
            <person name="Hofmann A."/>
            <person name="Sternberg P.W."/>
            <person name="Wang J."/>
            <person name="Gasser R.B."/>
        </authorList>
    </citation>
    <scope>NUCLEOTIDE SEQUENCE [LARGE SCALE GENOMIC DNA]</scope>
    <source>
        <strain evidence="3">DCEP-RM93F</strain>
        <strain evidence="2">DCEP-RM93M</strain>
    </source>
</reference>
<dbReference type="EMBL" id="KL363202">
    <property type="protein sequence ID" value="KFD55048.1"/>
    <property type="molecule type" value="Genomic_DNA"/>
</dbReference>
<feature type="region of interest" description="Disordered" evidence="1">
    <location>
        <begin position="160"/>
        <end position="179"/>
    </location>
</feature>
<evidence type="ECO:0000313" key="2">
    <source>
        <dbReference type="EMBL" id="KFD55048.1"/>
    </source>
</evidence>
<dbReference type="EMBL" id="KL367477">
    <property type="protein sequence ID" value="KFD72593.1"/>
    <property type="molecule type" value="Genomic_DNA"/>
</dbReference>
<evidence type="ECO:0000256" key="1">
    <source>
        <dbReference type="SAM" id="MobiDB-lite"/>
    </source>
</evidence>
<name>A0A085NSZ7_9BILA</name>
<accession>A0A085NSZ7</accession>
<keyword evidence="4" id="KW-1185">Reference proteome</keyword>
<evidence type="ECO:0000313" key="3">
    <source>
        <dbReference type="EMBL" id="KFD72593.1"/>
    </source>
</evidence>
<organism evidence="3">
    <name type="scientific">Trichuris suis</name>
    <name type="common">pig whipworm</name>
    <dbReference type="NCBI Taxonomy" id="68888"/>
    <lineage>
        <taxon>Eukaryota</taxon>
        <taxon>Metazoa</taxon>
        <taxon>Ecdysozoa</taxon>
        <taxon>Nematoda</taxon>
        <taxon>Enoplea</taxon>
        <taxon>Dorylaimia</taxon>
        <taxon>Trichinellida</taxon>
        <taxon>Trichuridae</taxon>
        <taxon>Trichuris</taxon>
    </lineage>
</organism>
<dbReference type="Proteomes" id="UP000030764">
    <property type="component" value="Unassembled WGS sequence"/>
</dbReference>
<proteinExistence type="predicted"/>